<dbReference type="PANTHER" id="PTHR38696:SF1">
    <property type="entry name" value="MEDIATOR OF RNA POLYMERASE II TRANSCRIPTION SUBUNIT 13"/>
    <property type="match status" value="1"/>
</dbReference>
<evidence type="ECO:0000256" key="1">
    <source>
        <dbReference type="SAM" id="MobiDB-lite"/>
    </source>
</evidence>
<keyword evidence="3" id="KW-1185">Reference proteome</keyword>
<protein>
    <submittedName>
        <fullName evidence="2">Uncharacterized protein</fullName>
    </submittedName>
</protein>
<feature type="compositionally biased region" description="Polar residues" evidence="1">
    <location>
        <begin position="463"/>
        <end position="473"/>
    </location>
</feature>
<dbReference type="Proteomes" id="UP001203297">
    <property type="component" value="Unassembled WGS sequence"/>
</dbReference>
<organism evidence="2 3">
    <name type="scientific">Multifurca ochricompacta</name>
    <dbReference type="NCBI Taxonomy" id="376703"/>
    <lineage>
        <taxon>Eukaryota</taxon>
        <taxon>Fungi</taxon>
        <taxon>Dikarya</taxon>
        <taxon>Basidiomycota</taxon>
        <taxon>Agaricomycotina</taxon>
        <taxon>Agaricomycetes</taxon>
        <taxon>Russulales</taxon>
        <taxon>Russulaceae</taxon>
        <taxon>Multifurca</taxon>
    </lineage>
</organism>
<proteinExistence type="predicted"/>
<dbReference type="PANTHER" id="PTHR38696">
    <property type="entry name" value="MEDIATOR OF RNA POLYMERASE II TRANSCRIPTION SUBUNIT 13"/>
    <property type="match status" value="1"/>
</dbReference>
<dbReference type="EMBL" id="WTXG01000113">
    <property type="protein sequence ID" value="KAI0292712.1"/>
    <property type="molecule type" value="Genomic_DNA"/>
</dbReference>
<gene>
    <name evidence="2" type="ORF">B0F90DRAFT_1671066</name>
</gene>
<dbReference type="AlphaFoldDB" id="A0AAD4QG02"/>
<evidence type="ECO:0000313" key="3">
    <source>
        <dbReference type="Proteomes" id="UP001203297"/>
    </source>
</evidence>
<accession>A0AAD4QG02</accession>
<feature type="region of interest" description="Disordered" evidence="1">
    <location>
        <begin position="579"/>
        <end position="687"/>
    </location>
</feature>
<evidence type="ECO:0000313" key="2">
    <source>
        <dbReference type="EMBL" id="KAI0292712.1"/>
    </source>
</evidence>
<feature type="compositionally biased region" description="Low complexity" evidence="1">
    <location>
        <begin position="603"/>
        <end position="618"/>
    </location>
</feature>
<name>A0AAD4QG02_9AGAM</name>
<feature type="compositionally biased region" description="Polar residues" evidence="1">
    <location>
        <begin position="418"/>
        <end position="433"/>
    </location>
</feature>
<reference evidence="2" key="1">
    <citation type="journal article" date="2022" name="New Phytol.">
        <title>Evolutionary transition to the ectomycorrhizal habit in the genomes of a hyperdiverse lineage of mushroom-forming fungi.</title>
        <authorList>
            <person name="Looney B."/>
            <person name="Miyauchi S."/>
            <person name="Morin E."/>
            <person name="Drula E."/>
            <person name="Courty P.E."/>
            <person name="Kohler A."/>
            <person name="Kuo A."/>
            <person name="LaButti K."/>
            <person name="Pangilinan J."/>
            <person name="Lipzen A."/>
            <person name="Riley R."/>
            <person name="Andreopoulos W."/>
            <person name="He G."/>
            <person name="Johnson J."/>
            <person name="Nolan M."/>
            <person name="Tritt A."/>
            <person name="Barry K.W."/>
            <person name="Grigoriev I.V."/>
            <person name="Nagy L.G."/>
            <person name="Hibbett D."/>
            <person name="Henrissat B."/>
            <person name="Matheny P.B."/>
            <person name="Labbe J."/>
            <person name="Martin F.M."/>
        </authorList>
    </citation>
    <scope>NUCLEOTIDE SEQUENCE</scope>
    <source>
        <strain evidence="2">BPL690</strain>
    </source>
</reference>
<sequence length="718" mass="78717">MNTNARKPCLVRKNAELRRGSVTFPTSKIAIGEASKYGGGTLVTIIQKCSTSRICEYEIWLRTEEGQAVENTWKKKRRHLELECSVSNSSSPSQYTFVSQVALANWMVECCVNNLMEGEAVRGRRVGILVRGIGMEEDPDEGLLLATMTMSPVSPADTHHDSSSFSVLALSDTVLALKRYLDSVRRLLISREPIQEHFFEFALDGRPWSTPNSTHSEKLLIDILGIIYQNDHQFLSTLDYGRKQDDHILMVFSRPSSLPRFPSASIPPALFSISMISHDVFRIVSPPSHLTPAILQAVRDFCPHGVRFEKKVAENVTLADPQATIFERNLFYNCFSLLNSLNALGFTLLTSLSINDRSRFKDIWVFTGPSYTFSTSASDTVPTPRELPGVAPQSPIGSIIDMTGIGTRNVGHTDDTEGSGSFIGNTTDLNSYPQVPFPQLSPSLHQADSQSSVSTPPLDPGSSRDSVFSSDTDQSTDKPIGKENDYGPRTHDPKENVLLGRWTPALTGIMESTFPGAYSTAHARNHTSGSQPEVTTEEQQEVGAGAAKTAHLKHQSERVDRAELVIEDRRAGVDRLFTPINGIPKKRDDVPLTAPNREQPGVSIASQDSRPSSQSSLQNKPSFPRPLVSQKSPFLQDTVRVGRPVEVDPPGKRLVGVDPPGIRPVGVDPPGIRPVGVDPPGRRQVGVDSLSGRVKSYTASWTKNAMPSVRSDTSLSRK</sequence>
<feature type="compositionally biased region" description="Polar residues" evidence="1">
    <location>
        <begin position="440"/>
        <end position="455"/>
    </location>
</feature>
<feature type="region of interest" description="Disordered" evidence="1">
    <location>
        <begin position="375"/>
        <end position="496"/>
    </location>
</feature>
<comment type="caution">
    <text evidence="2">The sequence shown here is derived from an EMBL/GenBank/DDBJ whole genome shotgun (WGS) entry which is preliminary data.</text>
</comment>
<feature type="compositionally biased region" description="Basic and acidic residues" evidence="1">
    <location>
        <begin position="475"/>
        <end position="495"/>
    </location>
</feature>
<feature type="region of interest" description="Disordered" evidence="1">
    <location>
        <begin position="519"/>
        <end position="540"/>
    </location>
</feature>